<organism evidence="1 2">
    <name type="scientific">Pseudomonas syringae pv. maculicola</name>
    <dbReference type="NCBI Taxonomy" id="59511"/>
    <lineage>
        <taxon>Bacteria</taxon>
        <taxon>Pseudomonadati</taxon>
        <taxon>Pseudomonadota</taxon>
        <taxon>Gammaproteobacteria</taxon>
        <taxon>Pseudomonadales</taxon>
        <taxon>Pseudomonadaceae</taxon>
        <taxon>Pseudomonas</taxon>
    </lineage>
</organism>
<protein>
    <submittedName>
        <fullName evidence="1">Uncharacterized protein</fullName>
    </submittedName>
</protein>
<dbReference type="AlphaFoldDB" id="A0A3M3BGB4"/>
<sequence>MPLELLQLLQSTSRYRGEQRWSLLYEVLWRVTHGDRTAMMAGDKLGSEL</sequence>
<comment type="caution">
    <text evidence="1">The sequence shown here is derived from an EMBL/GenBank/DDBJ whole genome shotgun (WGS) entry which is preliminary data.</text>
</comment>
<evidence type="ECO:0000313" key="2">
    <source>
        <dbReference type="Proteomes" id="UP000282378"/>
    </source>
</evidence>
<accession>A0A3M3BGB4</accession>
<evidence type="ECO:0000313" key="1">
    <source>
        <dbReference type="EMBL" id="RMM11757.1"/>
    </source>
</evidence>
<gene>
    <name evidence="1" type="ORF">APX70_05214</name>
</gene>
<name>A0A3M3BGB4_PSEYM</name>
<dbReference type="EMBL" id="RBNL01000019">
    <property type="protein sequence ID" value="RMM11757.1"/>
    <property type="molecule type" value="Genomic_DNA"/>
</dbReference>
<dbReference type="Proteomes" id="UP000282378">
    <property type="component" value="Unassembled WGS sequence"/>
</dbReference>
<proteinExistence type="predicted"/>
<reference evidence="1 2" key="1">
    <citation type="submission" date="2018-08" db="EMBL/GenBank/DDBJ databases">
        <title>Recombination of ecologically and evolutionarily significant loci maintains genetic cohesion in the Pseudomonas syringae species complex.</title>
        <authorList>
            <person name="Dillon M."/>
            <person name="Thakur S."/>
            <person name="Almeida R.N.D."/>
            <person name="Weir B.S."/>
            <person name="Guttman D.S."/>
        </authorList>
    </citation>
    <scope>NUCLEOTIDE SEQUENCE [LARGE SCALE GENOMIC DNA]</scope>
    <source>
        <strain evidence="1 2">88_10</strain>
    </source>
</reference>
<feature type="non-terminal residue" evidence="1">
    <location>
        <position position="49"/>
    </location>
</feature>